<sequence>MKTKKMKMKKSGLISPRSQKLPPPLSLTQANYMKSTTGTDARKLSLAPARTNKCSPSAAILCENLDVKRATCSTTLKHCKFPGGTESNGTSDMKVSHIITVLSSVIVRSVKRVCPSPSPIGGDLSFDKKLQAEHTDFFIEIYNSKKENATDENHSKEVVETVQNGLLCYEIDSSESLERTGGRNATEIAEEVSSPSLAQEVDSESSDMDWEIGQNTPLYLGDDGYEYISQMEKKQDIIHGDFIIKLEILKDEVSQESFDEVSLKSDDMFSSSDDRESIHSYEVSLNNTKISVPVLIVDEPETAPDNENDFTKDQVLYQTSSADCHQVQTEDHLSDDFQTNSIPNQDNVVKSTSHESCEQVSFKVSELNSAGNHCPTQAEVKRKKPIKDSSKMVHFNPRGPNFLPVEPEPEAEKVDLRHWEPHERN</sequence>
<dbReference type="PANTHER" id="PTHR33923:SF2">
    <property type="entry name" value="CALMODULIN-BINDING PROTEIN-RELATED"/>
    <property type="match status" value="1"/>
</dbReference>
<evidence type="ECO:0000256" key="1">
    <source>
        <dbReference type="SAM" id="MobiDB-lite"/>
    </source>
</evidence>
<accession>A0A2G9GRT2</accession>
<dbReference type="GO" id="GO:0005516">
    <property type="term" value="F:calmodulin binding"/>
    <property type="evidence" value="ECO:0007669"/>
    <property type="project" value="InterPro"/>
</dbReference>
<dbReference type="PANTHER" id="PTHR33923">
    <property type="entry name" value="CALMODULIN-BINDING PROTEIN-RELATED"/>
    <property type="match status" value="1"/>
</dbReference>
<name>A0A2G9GRT2_9LAMI</name>
<feature type="region of interest" description="Disordered" evidence="1">
    <location>
        <begin position="368"/>
        <end position="425"/>
    </location>
</feature>
<evidence type="ECO:0000313" key="3">
    <source>
        <dbReference type="Proteomes" id="UP000231279"/>
    </source>
</evidence>
<keyword evidence="3" id="KW-1185">Reference proteome</keyword>
<feature type="compositionally biased region" description="Basic residues" evidence="1">
    <location>
        <begin position="1"/>
        <end position="10"/>
    </location>
</feature>
<dbReference type="InterPro" id="IPR044681">
    <property type="entry name" value="PICBP-like"/>
</dbReference>
<dbReference type="AlphaFoldDB" id="A0A2G9GRT2"/>
<dbReference type="OrthoDB" id="1304871at2759"/>
<dbReference type="STRING" id="429701.A0A2G9GRT2"/>
<protein>
    <submittedName>
        <fullName evidence="2">Uncharacterized protein</fullName>
    </submittedName>
</protein>
<organism evidence="2 3">
    <name type="scientific">Handroanthus impetiginosus</name>
    <dbReference type="NCBI Taxonomy" id="429701"/>
    <lineage>
        <taxon>Eukaryota</taxon>
        <taxon>Viridiplantae</taxon>
        <taxon>Streptophyta</taxon>
        <taxon>Embryophyta</taxon>
        <taxon>Tracheophyta</taxon>
        <taxon>Spermatophyta</taxon>
        <taxon>Magnoliopsida</taxon>
        <taxon>eudicotyledons</taxon>
        <taxon>Gunneridae</taxon>
        <taxon>Pentapetalae</taxon>
        <taxon>asterids</taxon>
        <taxon>lamiids</taxon>
        <taxon>Lamiales</taxon>
        <taxon>Bignoniaceae</taxon>
        <taxon>Crescentiina</taxon>
        <taxon>Tabebuia alliance</taxon>
        <taxon>Handroanthus</taxon>
    </lineage>
</organism>
<gene>
    <name evidence="2" type="ORF">CDL12_19452</name>
</gene>
<reference evidence="3" key="1">
    <citation type="journal article" date="2018" name="Gigascience">
        <title>Genome assembly of the Pink Ipe (Handroanthus impetiginosus, Bignoniaceae), a highly valued, ecologically keystone Neotropical timber forest tree.</title>
        <authorList>
            <person name="Silva-Junior O.B."/>
            <person name="Grattapaglia D."/>
            <person name="Novaes E."/>
            <person name="Collevatti R.G."/>
        </authorList>
    </citation>
    <scope>NUCLEOTIDE SEQUENCE [LARGE SCALE GENOMIC DNA]</scope>
    <source>
        <strain evidence="3">cv. UFG-1</strain>
    </source>
</reference>
<proteinExistence type="predicted"/>
<dbReference type="EMBL" id="NKXS01003939">
    <property type="protein sequence ID" value="PIN07976.1"/>
    <property type="molecule type" value="Genomic_DNA"/>
</dbReference>
<comment type="caution">
    <text evidence="2">The sequence shown here is derived from an EMBL/GenBank/DDBJ whole genome shotgun (WGS) entry which is preliminary data.</text>
</comment>
<dbReference type="Proteomes" id="UP000231279">
    <property type="component" value="Unassembled WGS sequence"/>
</dbReference>
<feature type="region of interest" description="Disordered" evidence="1">
    <location>
        <begin position="1"/>
        <end position="24"/>
    </location>
</feature>
<evidence type="ECO:0000313" key="2">
    <source>
        <dbReference type="EMBL" id="PIN07976.1"/>
    </source>
</evidence>
<feature type="compositionally biased region" description="Basic and acidic residues" evidence="1">
    <location>
        <begin position="410"/>
        <end position="425"/>
    </location>
</feature>